<proteinExistence type="predicted"/>
<reference evidence="3" key="2">
    <citation type="submission" date="2022-06" db="EMBL/GenBank/DDBJ databases">
        <title>Draft genome sequence of Burkholderia glumae strain GR20004 isolated from rice panicle showing bacterial panicle blight.</title>
        <authorList>
            <person name="Choi S.Y."/>
            <person name="Lee Y.H."/>
        </authorList>
    </citation>
    <scope>NUCLEOTIDE SEQUENCE</scope>
    <source>
        <strain evidence="3">GR20004</strain>
        <plasmid evidence="3">unnamed2</plasmid>
    </source>
</reference>
<dbReference type="RefSeq" id="WP_012732854.1">
    <property type="nucleotide sequence ID" value="NZ_CP021159.1"/>
</dbReference>
<evidence type="ECO:0000313" key="2">
    <source>
        <dbReference type="EMBL" id="QPQ94909.1"/>
    </source>
</evidence>
<dbReference type="EMBL" id="CP065603">
    <property type="protein sequence ID" value="QPQ94909.1"/>
    <property type="molecule type" value="Genomic_DNA"/>
</dbReference>
<name>A0AAP9Y714_BURGL</name>
<evidence type="ECO:0000313" key="3">
    <source>
        <dbReference type="EMBL" id="USS44274.1"/>
    </source>
</evidence>
<protein>
    <submittedName>
        <fullName evidence="2">Uncharacterized protein</fullName>
    </submittedName>
</protein>
<feature type="coiled-coil region" evidence="1">
    <location>
        <begin position="12"/>
        <end position="47"/>
    </location>
</feature>
<accession>A0AAP9Y714</accession>
<dbReference type="Proteomes" id="UP000594892">
    <property type="component" value="Plasmid unnamed2"/>
</dbReference>
<evidence type="ECO:0000256" key="1">
    <source>
        <dbReference type="SAM" id="Coils"/>
    </source>
</evidence>
<keyword evidence="1" id="KW-0175">Coiled coil</keyword>
<dbReference type="Proteomes" id="UP001056386">
    <property type="component" value="Plasmid unnamed2"/>
</dbReference>
<geneLocation type="plasmid" evidence="4 5">
    <name>unnamed2</name>
</geneLocation>
<dbReference type="EMBL" id="CP099585">
    <property type="protein sequence ID" value="USS44274.1"/>
    <property type="molecule type" value="Genomic_DNA"/>
</dbReference>
<gene>
    <name evidence="2" type="ORF">I6H06_29675</name>
    <name evidence="3" type="ORF">NFI99_13375</name>
</gene>
<dbReference type="GeneID" id="45693399"/>
<organism evidence="2 4">
    <name type="scientific">Burkholderia glumae</name>
    <name type="common">Pseudomonas glumae</name>
    <dbReference type="NCBI Taxonomy" id="337"/>
    <lineage>
        <taxon>Bacteria</taxon>
        <taxon>Pseudomonadati</taxon>
        <taxon>Pseudomonadota</taxon>
        <taxon>Betaproteobacteria</taxon>
        <taxon>Burkholderiales</taxon>
        <taxon>Burkholderiaceae</taxon>
        <taxon>Burkholderia</taxon>
    </lineage>
</organism>
<evidence type="ECO:0000313" key="4">
    <source>
        <dbReference type="Proteomes" id="UP000594892"/>
    </source>
</evidence>
<reference evidence="2 4" key="1">
    <citation type="submission" date="2020-12" db="EMBL/GenBank/DDBJ databases">
        <title>FDA dAtabase for Regulatory Grade micrObial Sequences (FDA-ARGOS): Supporting development and validation of Infectious Disease Dx tests.</title>
        <authorList>
            <person name="Minogue T."/>
            <person name="Wolcott M."/>
            <person name="Wasieloski L."/>
            <person name="Aguilar W."/>
            <person name="Moore D."/>
            <person name="Jaissle J."/>
            <person name="Tallon L."/>
            <person name="Sadzewicz L."/>
            <person name="Zhao X."/>
            <person name="Boylan J."/>
            <person name="Ott S."/>
            <person name="Bowen H."/>
            <person name="Vavikolanu K."/>
            <person name="Mehta A."/>
            <person name="Aluvathingal J."/>
            <person name="Nadendla S."/>
            <person name="Yan Y."/>
            <person name="Sichtig H."/>
        </authorList>
    </citation>
    <scope>NUCLEOTIDE SEQUENCE [LARGE SCALE GENOMIC DNA]</scope>
    <source>
        <strain evidence="2 4">FDAARGOS_949</strain>
        <plasmid evidence="2 4">unnamed2</plasmid>
    </source>
</reference>
<dbReference type="AlphaFoldDB" id="A0AAP9Y714"/>
<evidence type="ECO:0000313" key="5">
    <source>
        <dbReference type="Proteomes" id="UP001056386"/>
    </source>
</evidence>
<keyword evidence="5" id="KW-1185">Reference proteome</keyword>
<keyword evidence="2" id="KW-0614">Plasmid</keyword>
<sequence length="93" mass="10482">MSDATQKSARTPRDLDREIERAQAKLKKLEQERREQARKAAERNERAILDCLREAKLLELPAETWQGKITDITRLLSAAPSAEQGAGQPTRNG</sequence>